<dbReference type="PANTHER" id="PTHR32502">
    <property type="entry name" value="N-ACETYLGALACTOSAMINE PERMEASE II COMPONENT-RELATED"/>
    <property type="match status" value="1"/>
</dbReference>
<comment type="similarity">
    <text evidence="1">Belongs to the SIS family. AgaS subfamily.</text>
</comment>
<keyword evidence="7" id="KW-1185">Reference proteome</keyword>
<accession>A0A942Z6Z2</accession>
<dbReference type="InterPro" id="IPR035466">
    <property type="entry name" value="GlmS/AgaS_SIS"/>
</dbReference>
<protein>
    <submittedName>
        <fullName evidence="6">SIS domain-containing protein</fullName>
    </submittedName>
</protein>
<dbReference type="PANTHER" id="PTHR32502:SF3">
    <property type="entry name" value="D-GALACTOSAMINE-6-PHOSPHATE DEAMINASE AGAS-RELATED"/>
    <property type="match status" value="1"/>
</dbReference>
<sequence length="395" mass="44591">MNFFGINKEELKKEGGDITAEEIYRQPKVWEKSYEVICKEKEELENYVKNILNIDNLRIIFTGAGTSGFIGDTVAPYIKNKIDKNSVESIHTTDIVSHPESYFKKDIPTLLISFARSGNSPESVATVELAENLVDELYQIVVTCNAEGKLAKKMKTDKDRMILLPEESNDKGFAMTSSYTSMVLSTLILFNIETLDDIKEEIDNLIRSGEKILDDTNKIEDIADVEFDKIIYLGANCFYGLAKEASLKLLELTQGKVVTRYDTPLGFRHGPKSIVDDNSLIVLFLSREDYPRQYDIDLLKELASEDRGYKVLVISENKDKAIEKLCDYQLSMGIEQSDIDQVFTAINYIIYPQILALLKSLKLGISPDNPSPDGSVNRVVKGVTIYPYNKLSLQI</sequence>
<name>A0A942Z6Z2_9FIRM</name>
<dbReference type="GO" id="GO:0097367">
    <property type="term" value="F:carbohydrate derivative binding"/>
    <property type="evidence" value="ECO:0007669"/>
    <property type="project" value="InterPro"/>
</dbReference>
<dbReference type="AlphaFoldDB" id="A0A942Z6Z2"/>
<dbReference type="GO" id="GO:0016787">
    <property type="term" value="F:hydrolase activity"/>
    <property type="evidence" value="ECO:0007669"/>
    <property type="project" value="UniProtKB-KW"/>
</dbReference>
<gene>
    <name evidence="6" type="ORF">GOQ27_06565</name>
</gene>
<dbReference type="PROSITE" id="PS51464">
    <property type="entry name" value="SIS"/>
    <property type="match status" value="2"/>
</dbReference>
<feature type="domain" description="SIS" evidence="5">
    <location>
        <begin position="218"/>
        <end position="370"/>
    </location>
</feature>
<reference evidence="6" key="1">
    <citation type="submission" date="2019-12" db="EMBL/GenBank/DDBJ databases">
        <title>Clostridiaceae gen. nov. sp. nov., isolated from sediment in Xinjiang, China.</title>
        <authorList>
            <person name="Zhang R."/>
        </authorList>
    </citation>
    <scope>NUCLEOTIDE SEQUENCE</scope>
    <source>
        <strain evidence="6">D2Q-11</strain>
    </source>
</reference>
<dbReference type="InterPro" id="IPR050303">
    <property type="entry name" value="GatZ_KbaZ_carbometab"/>
</dbReference>
<proteinExistence type="inferred from homology"/>
<dbReference type="Proteomes" id="UP000724672">
    <property type="component" value="Unassembled WGS sequence"/>
</dbReference>
<evidence type="ECO:0000256" key="1">
    <source>
        <dbReference type="ARBA" id="ARBA00007748"/>
    </source>
</evidence>
<dbReference type="SUPFAM" id="SSF53697">
    <property type="entry name" value="SIS domain"/>
    <property type="match status" value="1"/>
</dbReference>
<dbReference type="RefSeq" id="WP_203366037.1">
    <property type="nucleotide sequence ID" value="NZ_WSFT01000028.1"/>
</dbReference>
<organism evidence="6 7">
    <name type="scientific">Anaeromonas frigoriresistens</name>
    <dbReference type="NCBI Taxonomy" id="2683708"/>
    <lineage>
        <taxon>Bacteria</taxon>
        <taxon>Bacillati</taxon>
        <taxon>Bacillota</taxon>
        <taxon>Tissierellia</taxon>
        <taxon>Tissierellales</taxon>
        <taxon>Thermohalobacteraceae</taxon>
        <taxon>Anaeromonas</taxon>
    </lineage>
</organism>
<evidence type="ECO:0000256" key="3">
    <source>
        <dbReference type="ARBA" id="ARBA00022801"/>
    </source>
</evidence>
<dbReference type="Gene3D" id="3.40.50.10490">
    <property type="entry name" value="Glucose-6-phosphate isomerase like protein, domain 1"/>
    <property type="match status" value="2"/>
</dbReference>
<evidence type="ECO:0000256" key="4">
    <source>
        <dbReference type="ARBA" id="ARBA00029292"/>
    </source>
</evidence>
<dbReference type="CDD" id="cd05010">
    <property type="entry name" value="SIS_AgaS_like"/>
    <property type="match status" value="1"/>
</dbReference>
<dbReference type="InterPro" id="IPR046348">
    <property type="entry name" value="SIS_dom_sf"/>
</dbReference>
<dbReference type="CDD" id="cd05008">
    <property type="entry name" value="SIS_GlmS_GlmD_1"/>
    <property type="match status" value="1"/>
</dbReference>
<evidence type="ECO:0000313" key="7">
    <source>
        <dbReference type="Proteomes" id="UP000724672"/>
    </source>
</evidence>
<feature type="domain" description="SIS" evidence="5">
    <location>
        <begin position="47"/>
        <end position="205"/>
    </location>
</feature>
<keyword evidence="2" id="KW-0677">Repeat</keyword>
<dbReference type="InterPro" id="IPR001347">
    <property type="entry name" value="SIS_dom"/>
</dbReference>
<dbReference type="GO" id="GO:1901135">
    <property type="term" value="P:carbohydrate derivative metabolic process"/>
    <property type="evidence" value="ECO:0007669"/>
    <property type="project" value="InterPro"/>
</dbReference>
<keyword evidence="3" id="KW-0378">Hydrolase</keyword>
<evidence type="ECO:0000313" key="6">
    <source>
        <dbReference type="EMBL" id="MBS4538117.1"/>
    </source>
</evidence>
<evidence type="ECO:0000256" key="2">
    <source>
        <dbReference type="ARBA" id="ARBA00022737"/>
    </source>
</evidence>
<evidence type="ECO:0000259" key="5">
    <source>
        <dbReference type="PROSITE" id="PS51464"/>
    </source>
</evidence>
<comment type="catalytic activity">
    <reaction evidence="4">
        <text>D-galactosamine 6-phosphate + H2O = D-tagatopyranose 1-phosphate + NH4(+)</text>
        <dbReference type="Rhea" id="RHEA:47680"/>
        <dbReference type="ChEBI" id="CHEBI:15377"/>
        <dbReference type="ChEBI" id="CHEBI:28938"/>
        <dbReference type="ChEBI" id="CHEBI:71674"/>
        <dbReference type="ChEBI" id="CHEBI:138150"/>
    </reaction>
</comment>
<dbReference type="GO" id="GO:0005886">
    <property type="term" value="C:plasma membrane"/>
    <property type="evidence" value="ECO:0007669"/>
    <property type="project" value="TreeGrafter"/>
</dbReference>
<dbReference type="EMBL" id="WSFT01000028">
    <property type="protein sequence ID" value="MBS4538117.1"/>
    <property type="molecule type" value="Genomic_DNA"/>
</dbReference>
<dbReference type="Pfam" id="PF01380">
    <property type="entry name" value="SIS"/>
    <property type="match status" value="2"/>
</dbReference>
<dbReference type="GO" id="GO:0009401">
    <property type="term" value="P:phosphoenolpyruvate-dependent sugar phosphotransferase system"/>
    <property type="evidence" value="ECO:0007669"/>
    <property type="project" value="TreeGrafter"/>
</dbReference>
<dbReference type="InterPro" id="IPR035464">
    <property type="entry name" value="SIS_AgaS"/>
</dbReference>
<comment type="caution">
    <text evidence="6">The sequence shown here is derived from an EMBL/GenBank/DDBJ whole genome shotgun (WGS) entry which is preliminary data.</text>
</comment>